<evidence type="ECO:0008006" key="4">
    <source>
        <dbReference type="Google" id="ProtNLM"/>
    </source>
</evidence>
<gene>
    <name evidence="2" type="ORF">PCOR1329_LOCUS58862</name>
</gene>
<keyword evidence="1" id="KW-0472">Membrane</keyword>
<feature type="transmembrane region" description="Helical" evidence="1">
    <location>
        <begin position="291"/>
        <end position="312"/>
    </location>
</feature>
<reference evidence="2" key="1">
    <citation type="submission" date="2023-10" db="EMBL/GenBank/DDBJ databases">
        <authorList>
            <person name="Chen Y."/>
            <person name="Shah S."/>
            <person name="Dougan E. K."/>
            <person name="Thang M."/>
            <person name="Chan C."/>
        </authorList>
    </citation>
    <scope>NUCLEOTIDE SEQUENCE [LARGE SCALE GENOMIC DNA]</scope>
</reference>
<dbReference type="EMBL" id="CAUYUJ010017316">
    <property type="protein sequence ID" value="CAK0873752.1"/>
    <property type="molecule type" value="Genomic_DNA"/>
</dbReference>
<proteinExistence type="predicted"/>
<feature type="transmembrane region" description="Helical" evidence="1">
    <location>
        <begin position="350"/>
        <end position="369"/>
    </location>
</feature>
<name>A0ABN9VNR8_9DINO</name>
<comment type="caution">
    <text evidence="2">The sequence shown here is derived from an EMBL/GenBank/DDBJ whole genome shotgun (WGS) entry which is preliminary data.</text>
</comment>
<evidence type="ECO:0000313" key="2">
    <source>
        <dbReference type="EMBL" id="CAK0873752.1"/>
    </source>
</evidence>
<feature type="transmembrane region" description="Helical" evidence="1">
    <location>
        <begin position="131"/>
        <end position="151"/>
    </location>
</feature>
<dbReference type="Proteomes" id="UP001189429">
    <property type="component" value="Unassembled WGS sequence"/>
</dbReference>
<organism evidence="2 3">
    <name type="scientific">Prorocentrum cordatum</name>
    <dbReference type="NCBI Taxonomy" id="2364126"/>
    <lineage>
        <taxon>Eukaryota</taxon>
        <taxon>Sar</taxon>
        <taxon>Alveolata</taxon>
        <taxon>Dinophyceae</taxon>
        <taxon>Prorocentrales</taxon>
        <taxon>Prorocentraceae</taxon>
        <taxon>Prorocentrum</taxon>
    </lineage>
</organism>
<feature type="transmembrane region" description="Helical" evidence="1">
    <location>
        <begin position="324"/>
        <end position="344"/>
    </location>
</feature>
<feature type="transmembrane region" description="Helical" evidence="1">
    <location>
        <begin position="197"/>
        <end position="217"/>
    </location>
</feature>
<keyword evidence="3" id="KW-1185">Reference proteome</keyword>
<protein>
    <recommendedName>
        <fullName evidence="4">Post-GPI attachment to proteins factor 3</fullName>
    </recommendedName>
</protein>
<evidence type="ECO:0000256" key="1">
    <source>
        <dbReference type="SAM" id="Phobius"/>
    </source>
</evidence>
<feature type="transmembrane region" description="Helical" evidence="1">
    <location>
        <begin position="250"/>
        <end position="271"/>
    </location>
</feature>
<feature type="transmembrane region" description="Helical" evidence="1">
    <location>
        <begin position="163"/>
        <end position="185"/>
    </location>
</feature>
<feature type="transmembrane region" description="Helical" evidence="1">
    <location>
        <begin position="29"/>
        <end position="49"/>
    </location>
</feature>
<feature type="transmembrane region" description="Helical" evidence="1">
    <location>
        <begin position="381"/>
        <end position="404"/>
    </location>
</feature>
<evidence type="ECO:0000313" key="3">
    <source>
        <dbReference type="Proteomes" id="UP001189429"/>
    </source>
</evidence>
<feature type="transmembrane region" description="Helical" evidence="1">
    <location>
        <begin position="416"/>
        <end position="436"/>
    </location>
</feature>
<accession>A0ABN9VNR8</accession>
<keyword evidence="1" id="KW-1133">Transmembrane helix</keyword>
<keyword evidence="1" id="KW-0812">Transmembrane</keyword>
<feature type="transmembrane region" description="Helical" evidence="1">
    <location>
        <begin position="69"/>
        <end position="93"/>
    </location>
</feature>
<sequence length="443" mass="49351">MIEMLRSEATQRAQSGSFLLPDRSRISSLRLLGTALPVLYVWSLPVLAWCEFAHTCDGYPRCDATGMSVSNFIANARATGAMAACFFYPALHLWQNAQYVRNHKYVYSTLVAFQVSFGIFLMCPITEVPELHPPAVCLFCSAALTHCFVLLKHCADSRLWLCKSLVCAALASFAMVFILVTVASVDGELLKAHVPALFYTMECCGLSSMAIFPLFWYRAVTETHASQETGANETSSFALIDHSDTSRLRFMGAALPVLYVWSLPLLAEAGFAHKCANYPRCDRTGMSVSNFIANAWATGAMAACFFYPALYVWLNAEYVRHHRFVFPTLVVFQASFGIFITCPVTELPNWHAPAVLLFCIAALVHYGLLMRYCTSNRLRLCQALVSIAIAAFMVVFTLMIIGHLDGNMLIDNVPVLFWMMECCGLSSMALLPVVWFRERQLRG</sequence>
<feature type="transmembrane region" description="Helical" evidence="1">
    <location>
        <begin position="105"/>
        <end position="125"/>
    </location>
</feature>